<dbReference type="SMART" id="SM00862">
    <property type="entry name" value="Trans_reg_C"/>
    <property type="match status" value="1"/>
</dbReference>
<accession>S0EXZ5</accession>
<dbReference type="SUPFAM" id="SSF48452">
    <property type="entry name" value="TPR-like"/>
    <property type="match status" value="3"/>
</dbReference>
<evidence type="ECO:0000256" key="2">
    <source>
        <dbReference type="ARBA" id="ARBA00023125"/>
    </source>
</evidence>
<dbReference type="InterPro" id="IPR027417">
    <property type="entry name" value="P-loop_NTPase"/>
</dbReference>
<dbReference type="Pfam" id="PF03704">
    <property type="entry name" value="BTAD"/>
    <property type="match status" value="1"/>
</dbReference>
<dbReference type="GO" id="GO:0006355">
    <property type="term" value="P:regulation of DNA-templated transcription"/>
    <property type="evidence" value="ECO:0007669"/>
    <property type="project" value="InterPro"/>
</dbReference>
<dbReference type="InParanoid" id="S0EXZ5"/>
<evidence type="ECO:0000259" key="3">
    <source>
        <dbReference type="SMART" id="SM00862"/>
    </source>
</evidence>
<dbReference type="KEGG" id="ccz:CCALI_02791"/>
<comment type="similarity">
    <text evidence="1">Belongs to the AfsR/DnrI/RedD regulatory family.</text>
</comment>
<dbReference type="OrthoDB" id="9812579at2"/>
<dbReference type="AlphaFoldDB" id="S0EXZ5"/>
<dbReference type="EMBL" id="HF951689">
    <property type="protein sequence ID" value="CCW36579.1"/>
    <property type="molecule type" value="Genomic_DNA"/>
</dbReference>
<dbReference type="SMART" id="SM01043">
    <property type="entry name" value="BTAD"/>
    <property type="match status" value="1"/>
</dbReference>
<dbReference type="InterPro" id="IPR019734">
    <property type="entry name" value="TPR_rpt"/>
</dbReference>
<dbReference type="InterPro" id="IPR058852">
    <property type="entry name" value="HTH_77"/>
</dbReference>
<evidence type="ECO:0000313" key="5">
    <source>
        <dbReference type="EMBL" id="CCW36579.1"/>
    </source>
</evidence>
<dbReference type="Pfam" id="PF13424">
    <property type="entry name" value="TPR_12"/>
    <property type="match status" value="1"/>
</dbReference>
<sequence>MMNQAWRIELLGGLRAYLDNKTHFRLPTRKMGALLAYLILHSSHSAPREELLALLWPEEEPEVAKNRLRVMLTSLRYHLEPPGTKRGLILQSNRLSVSLHPHAFTSDVLDMLYKIKWADNAPNEQECIAALKEAVALYKGELLPGNEEEWVLAQRQYLSEVYYHTLRKLTTLLKQNRDFQQAIEYAQKAVYAEPLDEEAHYELIQLYSLTAQPSTALRHYQQLEALFRQELGAAPSPKVKALAQQLQAQLGHLGNKKQTAQNVLPILIATEVPKSPQQRQSIPPRLTRFFGREEELEWIQQHLVPSSHQYRLISLLGTGGIGKTRLAIEAAERVQDCFGGGVWFIPFASLSNSALIGDEIMDALDISQGHHQEPLEHLIQAMEAKGDCLLILDNIEHLLPEAAATIQHLLERLPHLCCLVTSRKRLGIRGDRELWLKPLPTPSANMGLNELLQCPSVALFIDRLQSHNRKFLLNERNRNDVAWICQWIEGHPLAIELVSSHAQMLSPAQMRAQFTHRLNWTVDTSSLEKGDRQGSLQRVLDTSYHLLPIRLRKLFASLSVFQGGWDAEAACKVCFDGESLLETMQALETLRTNSLIEVEQEGETRYRMLEVIREYAARYLRDEERNRLCDLHYHFFFQKVLSGQQSESELHRREWLSYLKTNDANVRAALDWCFAKEPQKGAIFAEALTLYWMVRGAYKEGRSWLSKALACYPQRDLTYAKALNGLGWLSFDAGDYATARTCLEECCVLFEQLGNKAYLASALRQCAQLAWVNGDLTKAWMLLQQAWDVHGSIGTQDRACGVLGMMGIVSLERGDLQAARTYLQQSAHKLRELGDRVLGFALGNLGIVELYLGNYQEAAALQQEALEHFQKWEDVGGIAFILLNLGRLARLQQNCEDAHALCQQSLTLARQTQETRAIAYALHELSAIALEQAQMDAAQAYLEEAIQLACRSEERALLPMLYTLKAKLLHSTKAEFTAVIPPLQEALTLLTLAPNAILLVEALATAALCLPPHDDLEAARLWGALEHHQDTTGLVLDPTKQRARSENITQRKRRHTEADWEECYAQGKEMALLDAGHHALKLLQSHD</sequence>
<dbReference type="Pfam" id="PF00931">
    <property type="entry name" value="NB-ARC"/>
    <property type="match status" value="1"/>
</dbReference>
<dbReference type="Gene3D" id="1.10.10.10">
    <property type="entry name" value="Winged helix-like DNA-binding domain superfamily/Winged helix DNA-binding domain"/>
    <property type="match status" value="1"/>
</dbReference>
<dbReference type="InterPro" id="IPR002182">
    <property type="entry name" value="NB-ARC"/>
</dbReference>
<dbReference type="Pfam" id="PF25872">
    <property type="entry name" value="HTH_77"/>
    <property type="match status" value="1"/>
</dbReference>
<dbReference type="SUPFAM" id="SSF52540">
    <property type="entry name" value="P-loop containing nucleoside triphosphate hydrolases"/>
    <property type="match status" value="1"/>
</dbReference>
<dbReference type="eggNOG" id="COG3903">
    <property type="taxonomic scope" value="Bacteria"/>
</dbReference>
<dbReference type="SMART" id="SM00028">
    <property type="entry name" value="TPR"/>
    <property type="match status" value="7"/>
</dbReference>
<evidence type="ECO:0000313" key="6">
    <source>
        <dbReference type="Proteomes" id="UP000014227"/>
    </source>
</evidence>
<proteinExistence type="inferred from homology"/>
<dbReference type="PANTHER" id="PTHR47691:SF3">
    <property type="entry name" value="HTH-TYPE TRANSCRIPTIONAL REGULATOR RV0890C-RELATED"/>
    <property type="match status" value="1"/>
</dbReference>
<reference evidence="6" key="1">
    <citation type="submission" date="2013-03" db="EMBL/GenBank/DDBJ databases">
        <title>Genome sequence of Chthonomonas calidirosea, the first sequenced genome from the Armatimonadetes phylum (formally candidate division OP10).</title>
        <authorList>
            <person name="Lee K.C.Y."/>
            <person name="Morgan X.C."/>
            <person name="Dunfield P.F."/>
            <person name="Tamas I."/>
            <person name="Houghton K.M."/>
            <person name="Vyssotski M."/>
            <person name="Ryan J.L.J."/>
            <person name="Lagutin K."/>
            <person name="McDonald I.R."/>
            <person name="Stott M.B."/>
        </authorList>
    </citation>
    <scope>NUCLEOTIDE SEQUENCE [LARGE SCALE GENOMIC DNA]</scope>
    <source>
        <strain evidence="6">DSM 23976 / ICMP 18418 / T49</strain>
    </source>
</reference>
<dbReference type="GO" id="GO:0000160">
    <property type="term" value="P:phosphorelay signal transduction system"/>
    <property type="evidence" value="ECO:0007669"/>
    <property type="project" value="InterPro"/>
</dbReference>
<dbReference type="GO" id="GO:0043531">
    <property type="term" value="F:ADP binding"/>
    <property type="evidence" value="ECO:0007669"/>
    <property type="project" value="InterPro"/>
</dbReference>
<protein>
    <submittedName>
        <fullName evidence="5">DNA-binding transcriptional activator of the SARP family</fullName>
    </submittedName>
</protein>
<keyword evidence="6" id="KW-1185">Reference proteome</keyword>
<dbReference type="SUPFAM" id="SSF46894">
    <property type="entry name" value="C-terminal effector domain of the bipartite response regulators"/>
    <property type="match status" value="1"/>
</dbReference>
<dbReference type="InterPro" id="IPR001867">
    <property type="entry name" value="OmpR/PhoB-type_DNA-bd"/>
</dbReference>
<dbReference type="Pfam" id="PF00486">
    <property type="entry name" value="Trans_reg_C"/>
    <property type="match status" value="1"/>
</dbReference>
<evidence type="ECO:0000256" key="1">
    <source>
        <dbReference type="ARBA" id="ARBA00005820"/>
    </source>
</evidence>
<dbReference type="STRING" id="454171.CP488_01297"/>
<dbReference type="GO" id="GO:0003677">
    <property type="term" value="F:DNA binding"/>
    <property type="evidence" value="ECO:0007669"/>
    <property type="project" value="UniProtKB-KW"/>
</dbReference>
<dbReference type="Gene3D" id="1.25.40.10">
    <property type="entry name" value="Tetratricopeptide repeat domain"/>
    <property type="match status" value="2"/>
</dbReference>
<dbReference type="eggNOG" id="COG3629">
    <property type="taxonomic scope" value="Bacteria"/>
</dbReference>
<dbReference type="Proteomes" id="UP000014227">
    <property type="component" value="Chromosome I"/>
</dbReference>
<dbReference type="InterPro" id="IPR016032">
    <property type="entry name" value="Sig_transdc_resp-reg_C-effctor"/>
</dbReference>
<name>S0EXZ5_CHTCT</name>
<dbReference type="FunCoup" id="S0EXZ5">
    <property type="interactions" value="6"/>
</dbReference>
<feature type="domain" description="OmpR/PhoB-type" evidence="3">
    <location>
        <begin position="21"/>
        <end position="90"/>
    </location>
</feature>
<feature type="domain" description="Bacterial transcriptional activator" evidence="4">
    <location>
        <begin position="106"/>
        <end position="247"/>
    </location>
</feature>
<keyword evidence="2 5" id="KW-0238">DNA-binding</keyword>
<dbReference type="RefSeq" id="WP_016484084.1">
    <property type="nucleotide sequence ID" value="NC_021487.1"/>
</dbReference>
<evidence type="ECO:0000259" key="4">
    <source>
        <dbReference type="SMART" id="SM01043"/>
    </source>
</evidence>
<dbReference type="PRINTS" id="PR00364">
    <property type="entry name" value="DISEASERSIST"/>
</dbReference>
<dbReference type="InterPro" id="IPR005158">
    <property type="entry name" value="BTAD"/>
</dbReference>
<dbReference type="Gene3D" id="3.40.50.300">
    <property type="entry name" value="P-loop containing nucleotide triphosphate hydrolases"/>
    <property type="match status" value="1"/>
</dbReference>
<dbReference type="InterPro" id="IPR011990">
    <property type="entry name" value="TPR-like_helical_dom_sf"/>
</dbReference>
<dbReference type="HOGENOM" id="CLU_004665_1_4_0"/>
<dbReference type="PATRIC" id="fig|1303518.3.peg.2897"/>
<dbReference type="PANTHER" id="PTHR47691">
    <property type="entry name" value="REGULATOR-RELATED"/>
    <property type="match status" value="1"/>
</dbReference>
<organism evidence="5 6">
    <name type="scientific">Chthonomonas calidirosea (strain DSM 23976 / ICMP 18418 / T49)</name>
    <dbReference type="NCBI Taxonomy" id="1303518"/>
    <lineage>
        <taxon>Bacteria</taxon>
        <taxon>Bacillati</taxon>
        <taxon>Armatimonadota</taxon>
        <taxon>Chthonomonadia</taxon>
        <taxon>Chthonomonadales</taxon>
        <taxon>Chthonomonadaceae</taxon>
        <taxon>Chthonomonas</taxon>
    </lineage>
</organism>
<dbReference type="InterPro" id="IPR036388">
    <property type="entry name" value="WH-like_DNA-bd_sf"/>
</dbReference>
<gene>
    <name evidence="5" type="ORF">CCALI_02791</name>
</gene>